<accession>A0A4U3A7L1</accession>
<evidence type="ECO:0000313" key="2">
    <source>
        <dbReference type="Proteomes" id="UP000305524"/>
    </source>
</evidence>
<dbReference type="Proteomes" id="UP000305524">
    <property type="component" value="Unassembled WGS sequence"/>
</dbReference>
<comment type="caution">
    <text evidence="1">The sequence shown here is derived from an EMBL/GenBank/DDBJ whole genome shotgun (WGS) entry which is preliminary data.</text>
</comment>
<gene>
    <name evidence="1" type="ORF">FC701_16910</name>
</gene>
<organism evidence="1 2">
    <name type="scientific">Bacillus mycoides</name>
    <dbReference type="NCBI Taxonomy" id="1405"/>
    <lineage>
        <taxon>Bacteria</taxon>
        <taxon>Bacillati</taxon>
        <taxon>Bacillota</taxon>
        <taxon>Bacilli</taxon>
        <taxon>Bacillales</taxon>
        <taxon>Bacillaceae</taxon>
        <taxon>Bacillus</taxon>
        <taxon>Bacillus cereus group</taxon>
    </lineage>
</organism>
<evidence type="ECO:0000313" key="1">
    <source>
        <dbReference type="EMBL" id="TKI83657.1"/>
    </source>
</evidence>
<name>A0A4U3A7L1_BACMY</name>
<dbReference type="EMBL" id="SZOD01000398">
    <property type="protein sequence ID" value="TKI83657.1"/>
    <property type="molecule type" value="Genomic_DNA"/>
</dbReference>
<dbReference type="AlphaFoldDB" id="A0A4U3A7L1"/>
<proteinExistence type="predicted"/>
<protein>
    <submittedName>
        <fullName evidence="1">Uncharacterized protein</fullName>
    </submittedName>
</protein>
<reference evidence="1 2" key="1">
    <citation type="journal article" date="2019" name="Environ. Microbiol.">
        <title>An active ?-lactamase is a part of an orchestrated cell wall stress resistance network of Bacillus subtilis and related rhizosphere species.</title>
        <authorList>
            <person name="Bucher T."/>
            <person name="Keren-Paz A."/>
            <person name="Hausser J."/>
            <person name="Olender T."/>
            <person name="Cytryn E."/>
            <person name="Kolodkin-Gal I."/>
        </authorList>
    </citation>
    <scope>NUCLEOTIDE SEQUENCE [LARGE SCALE GENOMIC DNA]</scope>
    <source>
        <strain evidence="1 2">I186</strain>
    </source>
</reference>
<sequence>MGKRFQRRLFFWFWFHFSESPRQLDKNLRRKIIVLNTCKQVNFMTPATLRAKNSCLRSPGSIKVLYWIFSQPY</sequence>